<dbReference type="EMBL" id="JBBVGT010000002">
    <property type="protein sequence ID" value="MFB5946443.1"/>
    <property type="molecule type" value="Genomic_DNA"/>
</dbReference>
<comment type="caution">
    <text evidence="1">The sequence shown here is derived from an EMBL/GenBank/DDBJ whole genome shotgun (WGS) entry which is preliminary data.</text>
</comment>
<dbReference type="Proteomes" id="UP001580928">
    <property type="component" value="Unassembled WGS sequence"/>
</dbReference>
<organism evidence="1 2">
    <name type="scientific">Albibacterium profundi</name>
    <dbReference type="NCBI Taxonomy" id="3134906"/>
    <lineage>
        <taxon>Bacteria</taxon>
        <taxon>Pseudomonadati</taxon>
        <taxon>Bacteroidota</taxon>
        <taxon>Sphingobacteriia</taxon>
        <taxon>Sphingobacteriales</taxon>
        <taxon>Sphingobacteriaceae</taxon>
        <taxon>Albibacterium</taxon>
    </lineage>
</organism>
<evidence type="ECO:0000313" key="2">
    <source>
        <dbReference type="Proteomes" id="UP001580928"/>
    </source>
</evidence>
<dbReference type="PROSITE" id="PS51257">
    <property type="entry name" value="PROKAR_LIPOPROTEIN"/>
    <property type="match status" value="1"/>
</dbReference>
<protein>
    <submittedName>
        <fullName evidence="1">Uncharacterized protein</fullName>
    </submittedName>
</protein>
<gene>
    <name evidence="1" type="ORF">WKR92_11425</name>
</gene>
<name>A0ABV5CFU4_9SPHI</name>
<proteinExistence type="predicted"/>
<accession>A0ABV5CFU4</accession>
<dbReference type="RefSeq" id="WP_375557943.1">
    <property type="nucleotide sequence ID" value="NZ_JBBVGT010000002.1"/>
</dbReference>
<sequence>MKKISRYRFLAGIIISLSLLSCSEKKEEEPKTEIYATAHVTIGNGIDFDFKGDKAIGISASGTKLGIGFLDSKKGHYLYLAVQAPNGLEERTYSLQIKDAVKDGVTAYVTLNPDDELAPTSFDTKIDLDSDLWNDGTGSITITSLKGNWVEGTFSAVAPSQAGDEARITNGKFKAKVNYEF</sequence>
<keyword evidence="2" id="KW-1185">Reference proteome</keyword>
<evidence type="ECO:0000313" key="1">
    <source>
        <dbReference type="EMBL" id="MFB5946443.1"/>
    </source>
</evidence>
<reference evidence="1 2" key="1">
    <citation type="submission" date="2024-04" db="EMBL/GenBank/DDBJ databases">
        <title>Albibacterium profundi sp. nov., isolated from sediment of the Challenger Deep of Mariana Trench.</title>
        <authorList>
            <person name="Wang Y."/>
        </authorList>
    </citation>
    <scope>NUCLEOTIDE SEQUENCE [LARGE SCALE GENOMIC DNA]</scope>
    <source>
        <strain evidence="1 2">RHL897</strain>
    </source>
</reference>